<dbReference type="InterPro" id="IPR035167">
    <property type="entry name" value="DUF5316"/>
</dbReference>
<evidence type="ECO:0000256" key="1">
    <source>
        <dbReference type="SAM" id="Phobius"/>
    </source>
</evidence>
<keyword evidence="1" id="KW-0472">Membrane</keyword>
<dbReference type="Pfam" id="PF17247">
    <property type="entry name" value="DUF5316"/>
    <property type="match status" value="1"/>
</dbReference>
<sequence>MEKSFLAGSFLLVVGVLFSVMLNDWTLIYKISGSAGLTALLISGLLIGAFINGDPFRANEHSEDQEDRRRRTNYAFLYAAFSVPNLVGSVVFYLFS</sequence>
<keyword evidence="3" id="KW-1185">Reference proteome</keyword>
<keyword evidence="1" id="KW-1133">Transmembrane helix</keyword>
<evidence type="ECO:0000313" key="3">
    <source>
        <dbReference type="Proteomes" id="UP000626844"/>
    </source>
</evidence>
<comment type="caution">
    <text evidence="2">The sequence shown here is derived from an EMBL/GenBank/DDBJ whole genome shotgun (WGS) entry which is preliminary data.</text>
</comment>
<name>A0A926NS34_9BACI</name>
<protein>
    <submittedName>
        <fullName evidence="2">DUF5316 domain-containing protein</fullName>
    </submittedName>
</protein>
<organism evidence="2 3">
    <name type="scientific">Metabacillus arenae</name>
    <dbReference type="NCBI Taxonomy" id="2771434"/>
    <lineage>
        <taxon>Bacteria</taxon>
        <taxon>Bacillati</taxon>
        <taxon>Bacillota</taxon>
        <taxon>Bacilli</taxon>
        <taxon>Bacillales</taxon>
        <taxon>Bacillaceae</taxon>
        <taxon>Metabacillus</taxon>
    </lineage>
</organism>
<evidence type="ECO:0000313" key="2">
    <source>
        <dbReference type="EMBL" id="MBD1382851.1"/>
    </source>
</evidence>
<accession>A0A926NS34</accession>
<feature type="transmembrane region" description="Helical" evidence="1">
    <location>
        <begin position="74"/>
        <end position="95"/>
    </location>
</feature>
<gene>
    <name evidence="2" type="ORF">IC621_21865</name>
</gene>
<dbReference type="AlphaFoldDB" id="A0A926NS34"/>
<dbReference type="RefSeq" id="WP_191161445.1">
    <property type="nucleotide sequence ID" value="NZ_JACXAI010000038.1"/>
</dbReference>
<feature type="transmembrane region" description="Helical" evidence="1">
    <location>
        <begin position="35"/>
        <end position="53"/>
    </location>
</feature>
<reference evidence="2" key="1">
    <citation type="submission" date="2020-09" db="EMBL/GenBank/DDBJ databases">
        <title>A novel bacterium of genus Bacillus, isolated from South China Sea.</title>
        <authorList>
            <person name="Huang H."/>
            <person name="Mo K."/>
            <person name="Hu Y."/>
        </authorList>
    </citation>
    <scope>NUCLEOTIDE SEQUENCE</scope>
    <source>
        <strain evidence="2">IB182487</strain>
    </source>
</reference>
<keyword evidence="1" id="KW-0812">Transmembrane</keyword>
<proteinExistence type="predicted"/>
<dbReference type="Proteomes" id="UP000626844">
    <property type="component" value="Unassembled WGS sequence"/>
</dbReference>
<dbReference type="EMBL" id="JACXAI010000038">
    <property type="protein sequence ID" value="MBD1382851.1"/>
    <property type="molecule type" value="Genomic_DNA"/>
</dbReference>